<sequence>MTDRAPAGMRSDYLAFTSQSLRWNDNDVFGHVNNAEYYALFDTAVVRFLIESGEIAISGGALGMVVVESGCRFHREVVFTDSISVGMRVAHIGRTSVRYDLAIFCNSDATAAAEGHFVHVFVDRNTKRPTEIPAGLRAHFQSLAIGA</sequence>
<keyword evidence="4" id="KW-1185">Reference proteome</keyword>
<dbReference type="EMBL" id="BMKB01000001">
    <property type="protein sequence ID" value="GGA40349.1"/>
    <property type="molecule type" value="Genomic_DNA"/>
</dbReference>
<dbReference type="PANTHER" id="PTHR31793">
    <property type="entry name" value="4-HYDROXYBENZOYL-COA THIOESTERASE FAMILY MEMBER"/>
    <property type="match status" value="1"/>
</dbReference>
<dbReference type="CDD" id="cd00586">
    <property type="entry name" value="4HBT"/>
    <property type="match status" value="1"/>
</dbReference>
<dbReference type="AlphaFoldDB" id="A0A916R7K8"/>
<keyword evidence="2" id="KW-0378">Hydrolase</keyword>
<evidence type="ECO:0000256" key="1">
    <source>
        <dbReference type="ARBA" id="ARBA00005953"/>
    </source>
</evidence>
<dbReference type="SUPFAM" id="SSF54637">
    <property type="entry name" value="Thioesterase/thiol ester dehydrase-isomerase"/>
    <property type="match status" value="1"/>
</dbReference>
<name>A0A916R7K8_9HYPH</name>
<dbReference type="GO" id="GO:0047617">
    <property type="term" value="F:fatty acyl-CoA hydrolase activity"/>
    <property type="evidence" value="ECO:0007669"/>
    <property type="project" value="TreeGrafter"/>
</dbReference>
<dbReference type="Pfam" id="PF13279">
    <property type="entry name" value="4HBT_2"/>
    <property type="match status" value="1"/>
</dbReference>
<dbReference type="Proteomes" id="UP000596977">
    <property type="component" value="Unassembled WGS sequence"/>
</dbReference>
<dbReference type="RefSeq" id="WP_127073247.1">
    <property type="nucleotide sequence ID" value="NZ_BMKB01000001.1"/>
</dbReference>
<reference evidence="3 4" key="1">
    <citation type="journal article" date="2014" name="Int. J. Syst. Evol. Microbiol.">
        <title>Complete genome sequence of Corynebacterium casei LMG S-19264T (=DSM 44701T), isolated from a smear-ripened cheese.</title>
        <authorList>
            <consortium name="US DOE Joint Genome Institute (JGI-PGF)"/>
            <person name="Walter F."/>
            <person name="Albersmeier A."/>
            <person name="Kalinowski J."/>
            <person name="Ruckert C."/>
        </authorList>
    </citation>
    <scope>NUCLEOTIDE SEQUENCE [LARGE SCALE GENOMIC DNA]</scope>
    <source>
        <strain evidence="3 4">CGMCC 1.15896</strain>
    </source>
</reference>
<accession>A0A916R7K8</accession>
<gene>
    <name evidence="3" type="ORF">GCM10011499_07360</name>
</gene>
<dbReference type="InterPro" id="IPR029069">
    <property type="entry name" value="HotDog_dom_sf"/>
</dbReference>
<dbReference type="InterPro" id="IPR050563">
    <property type="entry name" value="4-hydroxybenzoyl-CoA_TE"/>
</dbReference>
<organism evidence="3 4">
    <name type="scientific">Pelagibacterium lentulum</name>
    <dbReference type="NCBI Taxonomy" id="2029865"/>
    <lineage>
        <taxon>Bacteria</taxon>
        <taxon>Pseudomonadati</taxon>
        <taxon>Pseudomonadota</taxon>
        <taxon>Alphaproteobacteria</taxon>
        <taxon>Hyphomicrobiales</taxon>
        <taxon>Devosiaceae</taxon>
        <taxon>Pelagibacterium</taxon>
    </lineage>
</organism>
<proteinExistence type="inferred from homology"/>
<dbReference type="Gene3D" id="3.10.129.10">
    <property type="entry name" value="Hotdog Thioesterase"/>
    <property type="match status" value="1"/>
</dbReference>
<dbReference type="OrthoDB" id="9799036at2"/>
<evidence type="ECO:0000313" key="4">
    <source>
        <dbReference type="Proteomes" id="UP000596977"/>
    </source>
</evidence>
<evidence type="ECO:0000313" key="3">
    <source>
        <dbReference type="EMBL" id="GGA40349.1"/>
    </source>
</evidence>
<protein>
    <submittedName>
        <fullName evidence="3">Thioesterase</fullName>
    </submittedName>
</protein>
<dbReference type="PANTHER" id="PTHR31793:SF27">
    <property type="entry name" value="NOVEL THIOESTERASE SUPERFAMILY DOMAIN AND SAPOSIN A-TYPE DOMAIN CONTAINING PROTEIN (0610012H03RIK)"/>
    <property type="match status" value="1"/>
</dbReference>
<comment type="caution">
    <text evidence="3">The sequence shown here is derived from an EMBL/GenBank/DDBJ whole genome shotgun (WGS) entry which is preliminary data.</text>
</comment>
<comment type="similarity">
    <text evidence="1">Belongs to the 4-hydroxybenzoyl-CoA thioesterase family.</text>
</comment>
<evidence type="ECO:0000256" key="2">
    <source>
        <dbReference type="ARBA" id="ARBA00022801"/>
    </source>
</evidence>